<feature type="region of interest" description="Disordered" evidence="1">
    <location>
        <begin position="81"/>
        <end position="101"/>
    </location>
</feature>
<gene>
    <name evidence="2" type="ORF">HNY73_013194</name>
</gene>
<reference evidence="2" key="1">
    <citation type="journal article" date="2020" name="bioRxiv">
        <title>Chromosome-level reference genome of the European wasp spider Argiope bruennichi: a resource for studies on range expansion and evolutionary adaptation.</title>
        <authorList>
            <person name="Sheffer M.M."/>
            <person name="Hoppe A."/>
            <person name="Krehenwinkel H."/>
            <person name="Uhl G."/>
            <person name="Kuss A.W."/>
            <person name="Jensen L."/>
            <person name="Jensen C."/>
            <person name="Gillespie R.G."/>
            <person name="Hoff K.J."/>
            <person name="Prost S."/>
        </authorList>
    </citation>
    <scope>NUCLEOTIDE SEQUENCE</scope>
</reference>
<protein>
    <submittedName>
        <fullName evidence="2">Uncharacterized protein</fullName>
    </submittedName>
</protein>
<organism evidence="2 3">
    <name type="scientific">Argiope bruennichi</name>
    <name type="common">Wasp spider</name>
    <name type="synonym">Aranea bruennichi</name>
    <dbReference type="NCBI Taxonomy" id="94029"/>
    <lineage>
        <taxon>Eukaryota</taxon>
        <taxon>Metazoa</taxon>
        <taxon>Ecdysozoa</taxon>
        <taxon>Arthropoda</taxon>
        <taxon>Chelicerata</taxon>
        <taxon>Arachnida</taxon>
        <taxon>Araneae</taxon>
        <taxon>Araneomorphae</taxon>
        <taxon>Entelegynae</taxon>
        <taxon>Araneoidea</taxon>
        <taxon>Araneidae</taxon>
        <taxon>Argiope</taxon>
    </lineage>
</organism>
<evidence type="ECO:0000256" key="1">
    <source>
        <dbReference type="SAM" id="MobiDB-lite"/>
    </source>
</evidence>
<evidence type="ECO:0000313" key="3">
    <source>
        <dbReference type="Proteomes" id="UP000807504"/>
    </source>
</evidence>
<name>A0A8T0EXZ5_ARGBR</name>
<comment type="caution">
    <text evidence="2">The sequence shown here is derived from an EMBL/GenBank/DDBJ whole genome shotgun (WGS) entry which is preliminary data.</text>
</comment>
<dbReference type="EMBL" id="JABXBU010001863">
    <property type="protein sequence ID" value="KAF8782970.1"/>
    <property type="molecule type" value="Genomic_DNA"/>
</dbReference>
<evidence type="ECO:0000313" key="2">
    <source>
        <dbReference type="EMBL" id="KAF8782970.1"/>
    </source>
</evidence>
<reference evidence="2" key="2">
    <citation type="submission" date="2020-06" db="EMBL/GenBank/DDBJ databases">
        <authorList>
            <person name="Sheffer M."/>
        </authorList>
    </citation>
    <scope>NUCLEOTIDE SEQUENCE</scope>
</reference>
<accession>A0A8T0EXZ5</accession>
<dbReference type="AlphaFoldDB" id="A0A8T0EXZ5"/>
<dbReference type="Proteomes" id="UP000807504">
    <property type="component" value="Unassembled WGS sequence"/>
</dbReference>
<proteinExistence type="predicted"/>
<keyword evidence="3" id="KW-1185">Reference proteome</keyword>
<sequence length="209" mass="23209">MAAELAVYGYNRESSEIQLKIKNFSAQFRKEKILKARLASYHIQWKYYGAVGKILNSSLSNPASLSRSTLNKTCSLQVDFGNGGSESSEHSEGSSAPASPKISSLQLNLSAEGNLAIKDTKADLPSGSENMLTENKSSSVISDTQVSNNISQLLKSNKTKEDLFEELIREFQETNRSIKESDLLLRTLLIENNELIKQQNEYILQLLSK</sequence>